<name>A0A4R7V1P8_9PSEU</name>
<proteinExistence type="inferred from homology"/>
<evidence type="ECO:0000256" key="1">
    <source>
        <dbReference type="ARBA" id="ARBA00022679"/>
    </source>
</evidence>
<comment type="caution">
    <text evidence="6">The sequence shown here is derived from an EMBL/GenBank/DDBJ whole genome shotgun (WGS) entry which is preliminary data.</text>
</comment>
<evidence type="ECO:0000256" key="2">
    <source>
        <dbReference type="RuleBase" id="RU003634"/>
    </source>
</evidence>
<dbReference type="GO" id="GO:0019240">
    <property type="term" value="P:citrulline biosynthetic process"/>
    <property type="evidence" value="ECO:0007669"/>
    <property type="project" value="TreeGrafter"/>
</dbReference>
<sequence length="360" mass="39497">MTPNGNAEADANQTGDPPTGTALTARDLAQKTVRMTDRPPGAAGNDNRVRHLISISDLTDADLRSIVVRGAELSAGRTERRRSLADRVVGIYFRRTSTRTRTAFSSGALRLGADVVTFGPDDLQTNTGETSHDTGRVFSRMLDTVVARTADDEAELRDWAAQDRMAVVNAMTRDEHPTQALADLTTLWRRFGRIAGLRVLYVGEGNNTAAALALALSRYEGVHVEFRTPPGYGLSDTVRARAGRAGAPVVEHHHLSDLPPDFDVIYTTRWQTTGTTKDRADWRAVFAPFRVTEALWRYSPNAIFMHDLPAHRGDEVTAEVLDGDRSIVFEQAENKMHSAMAVLEWCNGTTPEDRTGAGAR</sequence>
<feature type="domain" description="Aspartate/ornithine carbamoyltransferase Asp/Orn-binding" evidence="4">
    <location>
        <begin position="196"/>
        <end position="346"/>
    </location>
</feature>
<evidence type="ECO:0000313" key="6">
    <source>
        <dbReference type="EMBL" id="TDV43189.1"/>
    </source>
</evidence>
<dbReference type="GO" id="GO:0016597">
    <property type="term" value="F:amino acid binding"/>
    <property type="evidence" value="ECO:0007669"/>
    <property type="project" value="InterPro"/>
</dbReference>
<gene>
    <name evidence="6" type="ORF">CLV71_116123</name>
</gene>
<dbReference type="InterPro" id="IPR036901">
    <property type="entry name" value="Asp/Orn_carbamoylTrfase_sf"/>
</dbReference>
<dbReference type="GO" id="GO:0004585">
    <property type="term" value="F:ornithine carbamoyltransferase activity"/>
    <property type="evidence" value="ECO:0007669"/>
    <property type="project" value="TreeGrafter"/>
</dbReference>
<reference evidence="6 7" key="1">
    <citation type="submission" date="2019-03" db="EMBL/GenBank/DDBJ databases">
        <title>Genomic Encyclopedia of Archaeal and Bacterial Type Strains, Phase II (KMG-II): from individual species to whole genera.</title>
        <authorList>
            <person name="Goeker M."/>
        </authorList>
    </citation>
    <scope>NUCLEOTIDE SEQUENCE [LARGE SCALE GENOMIC DNA]</scope>
    <source>
        <strain evidence="6 7">DSM 45499</strain>
    </source>
</reference>
<dbReference type="SUPFAM" id="SSF53671">
    <property type="entry name" value="Aspartate/ornithine carbamoyltransferase"/>
    <property type="match status" value="1"/>
</dbReference>
<dbReference type="Pfam" id="PF00185">
    <property type="entry name" value="OTCace"/>
    <property type="match status" value="1"/>
</dbReference>
<comment type="similarity">
    <text evidence="2">Belongs to the aspartate/ornithine carbamoyltransferase superfamily.</text>
</comment>
<protein>
    <submittedName>
        <fullName evidence="6">Ornithine carbamoyltransferase</fullName>
    </submittedName>
</protein>
<dbReference type="EMBL" id="SOCP01000016">
    <property type="protein sequence ID" value="TDV43189.1"/>
    <property type="molecule type" value="Genomic_DNA"/>
</dbReference>
<dbReference type="PRINTS" id="PR00100">
    <property type="entry name" value="AOTCASE"/>
</dbReference>
<dbReference type="Proteomes" id="UP000294927">
    <property type="component" value="Unassembled WGS sequence"/>
</dbReference>
<keyword evidence="7" id="KW-1185">Reference proteome</keyword>
<accession>A0A4R7V1P8</accession>
<evidence type="ECO:0000313" key="7">
    <source>
        <dbReference type="Proteomes" id="UP000294927"/>
    </source>
</evidence>
<dbReference type="Gene3D" id="3.40.50.1370">
    <property type="entry name" value="Aspartate/ornithine carbamoyltransferase"/>
    <property type="match status" value="2"/>
</dbReference>
<dbReference type="Pfam" id="PF02729">
    <property type="entry name" value="OTCace_N"/>
    <property type="match status" value="1"/>
</dbReference>
<evidence type="ECO:0000256" key="3">
    <source>
        <dbReference type="SAM" id="MobiDB-lite"/>
    </source>
</evidence>
<dbReference type="InterPro" id="IPR002292">
    <property type="entry name" value="Orn/put_carbamltrans"/>
</dbReference>
<dbReference type="PANTHER" id="PTHR45753:SF3">
    <property type="entry name" value="ORNITHINE TRANSCARBAMYLASE, MITOCHONDRIAL"/>
    <property type="match status" value="1"/>
</dbReference>
<dbReference type="AlphaFoldDB" id="A0A4R7V1P8"/>
<feature type="domain" description="Aspartate/ornithine carbamoyltransferase carbamoyl-P binding" evidence="5">
    <location>
        <begin position="50"/>
        <end position="188"/>
    </location>
</feature>
<feature type="compositionally biased region" description="Polar residues" evidence="3">
    <location>
        <begin position="1"/>
        <end position="16"/>
    </location>
</feature>
<dbReference type="InterPro" id="IPR006130">
    <property type="entry name" value="Asp/Orn_carbamoylTrfase"/>
</dbReference>
<dbReference type="InterPro" id="IPR006131">
    <property type="entry name" value="Asp_carbamoyltransf_Asp/Orn-bd"/>
</dbReference>
<dbReference type="PRINTS" id="PR00102">
    <property type="entry name" value="OTCASE"/>
</dbReference>
<dbReference type="GO" id="GO:0042450">
    <property type="term" value="P:L-arginine biosynthetic process via ornithine"/>
    <property type="evidence" value="ECO:0007669"/>
    <property type="project" value="TreeGrafter"/>
</dbReference>
<dbReference type="PANTHER" id="PTHR45753">
    <property type="entry name" value="ORNITHINE CARBAMOYLTRANSFERASE, MITOCHONDRIAL"/>
    <property type="match status" value="1"/>
</dbReference>
<evidence type="ECO:0000259" key="5">
    <source>
        <dbReference type="Pfam" id="PF02729"/>
    </source>
</evidence>
<feature type="region of interest" description="Disordered" evidence="3">
    <location>
        <begin position="1"/>
        <end position="22"/>
    </location>
</feature>
<dbReference type="InterPro" id="IPR006132">
    <property type="entry name" value="Asp/Orn_carbamoyltranf_P-bd"/>
</dbReference>
<evidence type="ECO:0000259" key="4">
    <source>
        <dbReference type="Pfam" id="PF00185"/>
    </source>
</evidence>
<keyword evidence="1 2" id="KW-0808">Transferase</keyword>
<organism evidence="6 7">
    <name type="scientific">Actinophytocola oryzae</name>
    <dbReference type="NCBI Taxonomy" id="502181"/>
    <lineage>
        <taxon>Bacteria</taxon>
        <taxon>Bacillati</taxon>
        <taxon>Actinomycetota</taxon>
        <taxon>Actinomycetes</taxon>
        <taxon>Pseudonocardiales</taxon>
        <taxon>Pseudonocardiaceae</taxon>
    </lineage>
</organism>